<dbReference type="OrthoDB" id="9783299at2"/>
<sequence length="259" mass="29152">MPNNNRYEISEALQMPLPLTKEEAMQETLTQEESAARRFPILPSNANVTVIPIIPGITLFGYIRFLNASPVETRVDIYANGRMVAADLRYQHFTEYMKLFPGWYRIAIYRAGTTTNPLTVLRLQVQSGGIYTVAVTGLADAISTLTIEDSHRYLSPNRAYIRFVQLSPTAPAMDVYWDDRMVLSDLRYEEISRYLTTAPGSHNLKLRETDTGKILVEHPKVNLKGGKAYTVYVVGSRADRAGLQVLIPLEGVTYLDFGK</sequence>
<keyword evidence="3" id="KW-1185">Reference proteome</keyword>
<evidence type="ECO:0000313" key="3">
    <source>
        <dbReference type="Proteomes" id="UP000287361"/>
    </source>
</evidence>
<dbReference type="InterPro" id="IPR025510">
    <property type="entry name" value="DUF4397"/>
</dbReference>
<organism evidence="2 3">
    <name type="scientific">Anaerotignum faecicola</name>
    <dbReference type="NCBI Taxonomy" id="2358141"/>
    <lineage>
        <taxon>Bacteria</taxon>
        <taxon>Bacillati</taxon>
        <taxon>Bacillota</taxon>
        <taxon>Clostridia</taxon>
        <taxon>Lachnospirales</taxon>
        <taxon>Anaerotignaceae</taxon>
        <taxon>Anaerotignum</taxon>
    </lineage>
</organism>
<feature type="domain" description="DUF4397" evidence="1">
    <location>
        <begin position="62"/>
        <end position="176"/>
    </location>
</feature>
<evidence type="ECO:0000259" key="1">
    <source>
        <dbReference type="Pfam" id="PF14344"/>
    </source>
</evidence>
<proteinExistence type="predicted"/>
<comment type="caution">
    <text evidence="2">The sequence shown here is derived from an EMBL/GenBank/DDBJ whole genome shotgun (WGS) entry which is preliminary data.</text>
</comment>
<accession>A0A401LDY7</accession>
<gene>
    <name evidence="2" type="ORF">KGMB03357_13150</name>
</gene>
<dbReference type="Proteomes" id="UP000287361">
    <property type="component" value="Unassembled WGS sequence"/>
</dbReference>
<dbReference type="AlphaFoldDB" id="A0A401LDY7"/>
<protein>
    <recommendedName>
        <fullName evidence="1">DUF4397 domain-containing protein</fullName>
    </recommendedName>
</protein>
<reference evidence="2 3" key="1">
    <citation type="submission" date="2018-10" db="EMBL/GenBank/DDBJ databases">
        <title>Draft Genome Sequence of Anaerotignum sp. KCTC 15736.</title>
        <authorList>
            <person name="Choi S.H."/>
            <person name="Kim J.S."/>
            <person name="Kang S.W."/>
            <person name="Lee J.S."/>
            <person name="Park S.H."/>
        </authorList>
    </citation>
    <scope>NUCLEOTIDE SEQUENCE [LARGE SCALE GENOMIC DNA]</scope>
    <source>
        <strain evidence="2 3">KCTC 15736</strain>
    </source>
</reference>
<name>A0A401LDY7_9FIRM</name>
<dbReference type="EMBL" id="BHVZ01000002">
    <property type="protein sequence ID" value="GCB29654.1"/>
    <property type="molecule type" value="Genomic_DNA"/>
</dbReference>
<evidence type="ECO:0000313" key="2">
    <source>
        <dbReference type="EMBL" id="GCB29654.1"/>
    </source>
</evidence>
<dbReference type="Pfam" id="PF14344">
    <property type="entry name" value="DUF4397"/>
    <property type="match status" value="1"/>
</dbReference>